<proteinExistence type="inferred from homology"/>
<feature type="compositionally biased region" description="Basic and acidic residues" evidence="6">
    <location>
        <begin position="143"/>
        <end position="159"/>
    </location>
</feature>
<keyword evidence="3 5" id="KW-0694">RNA-binding</keyword>
<dbReference type="PRINTS" id="PR00059">
    <property type="entry name" value="RIBOSOMALL6"/>
</dbReference>
<accession>A0ABN8W3H4</accession>
<evidence type="ECO:0000313" key="9">
    <source>
        <dbReference type="Proteomes" id="UP001157733"/>
    </source>
</evidence>
<protein>
    <recommendedName>
        <fullName evidence="3">Large ribosomal subunit protein uL6</fullName>
    </recommendedName>
</protein>
<dbReference type="InterPro" id="IPR019906">
    <property type="entry name" value="Ribosomal_uL6_bac-type"/>
</dbReference>
<dbReference type="InterPro" id="IPR000702">
    <property type="entry name" value="Ribosomal_uL6-like"/>
</dbReference>
<evidence type="ECO:0000256" key="2">
    <source>
        <dbReference type="ARBA" id="ARBA00023274"/>
    </source>
</evidence>
<dbReference type="PROSITE" id="PS00525">
    <property type="entry name" value="RIBOSOMAL_L6_1"/>
    <property type="match status" value="1"/>
</dbReference>
<dbReference type="EMBL" id="OX336137">
    <property type="protein sequence ID" value="CAI2719424.1"/>
    <property type="molecule type" value="Genomic_DNA"/>
</dbReference>
<keyword evidence="3 5" id="KW-0699">rRNA-binding</keyword>
<reference evidence="8 9" key="1">
    <citation type="submission" date="2022-09" db="EMBL/GenBank/DDBJ databases">
        <authorList>
            <person name="Kop L."/>
        </authorList>
    </citation>
    <scope>NUCLEOTIDE SEQUENCE [LARGE SCALE GENOMIC DNA]</scope>
    <source>
        <strain evidence="8 9">347</strain>
    </source>
</reference>
<keyword evidence="2 3" id="KW-0687">Ribonucleoprotein</keyword>
<keyword evidence="1 3" id="KW-0689">Ribosomal protein</keyword>
<comment type="similarity">
    <text evidence="3 4">Belongs to the universal ribosomal protein uL6 family.</text>
</comment>
<feature type="domain" description="Large ribosomal subunit protein uL6 alpha-beta" evidence="7">
    <location>
        <begin position="12"/>
        <end position="82"/>
    </location>
</feature>
<dbReference type="HAMAP" id="MF_01365_B">
    <property type="entry name" value="Ribosomal_uL6_B"/>
    <property type="match status" value="1"/>
</dbReference>
<evidence type="ECO:0000256" key="6">
    <source>
        <dbReference type="SAM" id="MobiDB-lite"/>
    </source>
</evidence>
<dbReference type="Pfam" id="PF00347">
    <property type="entry name" value="Ribosomal_L6"/>
    <property type="match status" value="2"/>
</dbReference>
<evidence type="ECO:0000256" key="5">
    <source>
        <dbReference type="RuleBase" id="RU003870"/>
    </source>
</evidence>
<dbReference type="SUPFAM" id="SSF56053">
    <property type="entry name" value="Ribosomal protein L6"/>
    <property type="match status" value="2"/>
</dbReference>
<dbReference type="InterPro" id="IPR020040">
    <property type="entry name" value="Ribosomal_uL6_a/b-dom"/>
</dbReference>
<dbReference type="PANTHER" id="PTHR11655:SF14">
    <property type="entry name" value="LARGE RIBOSOMAL SUBUNIT PROTEIN UL6M"/>
    <property type="match status" value="1"/>
</dbReference>
<dbReference type="PIRSF" id="PIRSF002162">
    <property type="entry name" value="Ribosomal_L6"/>
    <property type="match status" value="1"/>
</dbReference>
<comment type="function">
    <text evidence="3 5">This protein binds to the 23S rRNA, and is important in its secondary structure. It is located near the subunit interface in the base of the L7/L12 stalk, and near the tRNA binding site of the peptidyltransferase center.</text>
</comment>
<comment type="subunit">
    <text evidence="3">Part of the 50S ribosomal subunit.</text>
</comment>
<dbReference type="Proteomes" id="UP001157733">
    <property type="component" value="Chromosome"/>
</dbReference>
<gene>
    <name evidence="3 8" type="primary">rplF</name>
    <name evidence="8" type="ORF">NSPWAT_2568</name>
</gene>
<name>A0ABN8W3H4_9BACT</name>
<dbReference type="NCBIfam" id="TIGR03654">
    <property type="entry name" value="L6_bact"/>
    <property type="match status" value="1"/>
</dbReference>
<evidence type="ECO:0000256" key="4">
    <source>
        <dbReference type="RuleBase" id="RU003869"/>
    </source>
</evidence>
<dbReference type="InterPro" id="IPR036789">
    <property type="entry name" value="Ribosomal_uL6-like_a/b-dom_sf"/>
</dbReference>
<evidence type="ECO:0000259" key="7">
    <source>
        <dbReference type="Pfam" id="PF00347"/>
    </source>
</evidence>
<dbReference type="PANTHER" id="PTHR11655">
    <property type="entry name" value="60S/50S RIBOSOMAL PROTEIN L6/L9"/>
    <property type="match status" value="1"/>
</dbReference>
<evidence type="ECO:0000256" key="3">
    <source>
        <dbReference type="HAMAP-Rule" id="MF_01365"/>
    </source>
</evidence>
<evidence type="ECO:0000313" key="8">
    <source>
        <dbReference type="EMBL" id="CAI2719424.1"/>
    </source>
</evidence>
<dbReference type="Gene3D" id="3.90.930.12">
    <property type="entry name" value="Ribosomal protein L6, alpha-beta domain"/>
    <property type="match status" value="2"/>
</dbReference>
<feature type="region of interest" description="Disordered" evidence="6">
    <location>
        <begin position="143"/>
        <end position="165"/>
    </location>
</feature>
<keyword evidence="9" id="KW-1185">Reference proteome</keyword>
<evidence type="ECO:0000256" key="1">
    <source>
        <dbReference type="ARBA" id="ARBA00022980"/>
    </source>
</evidence>
<dbReference type="RefSeq" id="WP_282012258.1">
    <property type="nucleotide sequence ID" value="NZ_OX336137.1"/>
</dbReference>
<sequence length="181" mass="19910">MSRIGRSPINLPSGVECNIQGSHVKVKGPKGELQRDFHPDMLIEMADGQVLVKRPSENRTHRALHGLTRALLNNMVVGVSEGYVKQLNIVGVGYKVELKGKALVLNLGYSHPIEYASPDGIEFEVDPKANTIKVKGIDKERVGQTSAEIRKMRPPEPYKGKGVMYSDERIRRKAGKAAAGK</sequence>
<feature type="domain" description="Large ribosomal subunit protein uL6 alpha-beta" evidence="7">
    <location>
        <begin position="90"/>
        <end position="165"/>
    </location>
</feature>
<organism evidence="8 9">
    <name type="scientific">Nitrospina watsonii</name>
    <dbReference type="NCBI Taxonomy" id="1323948"/>
    <lineage>
        <taxon>Bacteria</taxon>
        <taxon>Pseudomonadati</taxon>
        <taxon>Nitrospinota/Tectimicrobiota group</taxon>
        <taxon>Nitrospinota</taxon>
        <taxon>Nitrospinia</taxon>
        <taxon>Nitrospinales</taxon>
        <taxon>Nitrospinaceae</taxon>
        <taxon>Nitrospina</taxon>
    </lineage>
</organism>
<dbReference type="InterPro" id="IPR002358">
    <property type="entry name" value="Ribosomal_uL6_CS"/>
</dbReference>